<dbReference type="EC" id="2.1.1.163" evidence="2"/>
<feature type="domain" description="Methyltransferase type 11" evidence="1">
    <location>
        <begin position="69"/>
        <end position="165"/>
    </location>
</feature>
<dbReference type="GO" id="GO:0008757">
    <property type="term" value="F:S-adenosylmethionine-dependent methyltransferase activity"/>
    <property type="evidence" value="ECO:0007669"/>
    <property type="project" value="InterPro"/>
</dbReference>
<dbReference type="SUPFAM" id="SSF53335">
    <property type="entry name" value="S-adenosyl-L-methionine-dependent methyltransferases"/>
    <property type="match status" value="1"/>
</dbReference>
<proteinExistence type="predicted"/>
<dbReference type="EMBL" id="CP021983">
    <property type="protein sequence ID" value="ASC70609.1"/>
    <property type="molecule type" value="Genomic_DNA"/>
</dbReference>
<sequence length="237" mass="26150">MLLKTTLPLFMPWTTAPSIDTLRSLYDASADLWDDYLARLGQLQDYQLLFKSRAVHNCLSHLDQTSKILDCGVGTGAFSLALLDSIAHPVHVSGVDISYPMLTHAQQNLKNRSPALDLRWGDIRRLPFADAAFDAVIFAHVLEHLADPVAALHELVRVLKPGAPLIGSVTRKGLGQVLMSLRWKNRGYTFNQLSAFLQAAGLETVRSFDYDTGWSKWMCIAAIGVKPGRAIAVSSQH</sequence>
<dbReference type="Proteomes" id="UP000191901">
    <property type="component" value="Chromosome"/>
</dbReference>
<keyword evidence="2" id="KW-0489">Methyltransferase</keyword>
<keyword evidence="2" id="KW-0808">Transferase</keyword>
<evidence type="ECO:0000259" key="1">
    <source>
        <dbReference type="Pfam" id="PF08241"/>
    </source>
</evidence>
<accession>A0A1Z3HJX0</accession>
<evidence type="ECO:0000313" key="2">
    <source>
        <dbReference type="EMBL" id="ASC70609.1"/>
    </source>
</evidence>
<dbReference type="OrthoDB" id="529208at2"/>
<dbReference type="KEGG" id="hhg:XM38_015490"/>
<dbReference type="PANTHER" id="PTHR43591:SF110">
    <property type="entry name" value="RHODANESE DOMAIN-CONTAINING PROTEIN"/>
    <property type="match status" value="1"/>
</dbReference>
<name>A0A1Z3HJX0_9CYAN</name>
<dbReference type="RefSeq" id="WP_088429421.1">
    <property type="nucleotide sequence ID" value="NZ_CP021983.2"/>
</dbReference>
<dbReference type="InterPro" id="IPR029063">
    <property type="entry name" value="SAM-dependent_MTases_sf"/>
</dbReference>
<dbReference type="GO" id="GO:0032259">
    <property type="term" value="P:methylation"/>
    <property type="evidence" value="ECO:0007669"/>
    <property type="project" value="UniProtKB-KW"/>
</dbReference>
<keyword evidence="3" id="KW-1185">Reference proteome</keyword>
<dbReference type="PANTHER" id="PTHR43591">
    <property type="entry name" value="METHYLTRANSFERASE"/>
    <property type="match status" value="1"/>
</dbReference>
<dbReference type="AlphaFoldDB" id="A0A1Z3HJX0"/>
<organism evidence="2 3">
    <name type="scientific">Halomicronema hongdechloris C2206</name>
    <dbReference type="NCBI Taxonomy" id="1641165"/>
    <lineage>
        <taxon>Bacteria</taxon>
        <taxon>Bacillati</taxon>
        <taxon>Cyanobacteriota</taxon>
        <taxon>Cyanophyceae</taxon>
        <taxon>Nodosilineales</taxon>
        <taxon>Nodosilineaceae</taxon>
        <taxon>Halomicronema</taxon>
    </lineage>
</organism>
<dbReference type="Pfam" id="PF08241">
    <property type="entry name" value="Methyltransf_11"/>
    <property type="match status" value="1"/>
</dbReference>
<reference evidence="2 3" key="1">
    <citation type="journal article" date="2016" name="Biochim. Biophys. Acta">
        <title>Characterization of red-shifted phycobilisomes isolated from the chlorophyll f-containing cyanobacterium Halomicronema hongdechloris.</title>
        <authorList>
            <person name="Li Y."/>
            <person name="Lin Y."/>
            <person name="Garvey C.J."/>
            <person name="Birch D."/>
            <person name="Corkery R.W."/>
            <person name="Loughlin P.C."/>
            <person name="Scheer H."/>
            <person name="Willows R.D."/>
            <person name="Chen M."/>
        </authorList>
    </citation>
    <scope>NUCLEOTIDE SEQUENCE [LARGE SCALE GENOMIC DNA]</scope>
    <source>
        <strain evidence="2 3">C2206</strain>
    </source>
</reference>
<gene>
    <name evidence="2" type="primary">menG_1</name>
    <name evidence="2" type="ORF">XM38_015490</name>
</gene>
<dbReference type="InterPro" id="IPR013216">
    <property type="entry name" value="Methyltransf_11"/>
</dbReference>
<evidence type="ECO:0000313" key="3">
    <source>
        <dbReference type="Proteomes" id="UP000191901"/>
    </source>
</evidence>
<protein>
    <submittedName>
        <fullName evidence="2">Demethylmenaquinone methyltransferase</fullName>
        <ecNumber evidence="2">2.1.1.163</ecNumber>
    </submittedName>
</protein>
<dbReference type="Gene3D" id="3.40.50.150">
    <property type="entry name" value="Vaccinia Virus protein VP39"/>
    <property type="match status" value="1"/>
</dbReference>
<dbReference type="STRING" id="1641165.XM38_20385"/>
<dbReference type="CDD" id="cd02440">
    <property type="entry name" value="AdoMet_MTases"/>
    <property type="match status" value="1"/>
</dbReference>
<dbReference type="GO" id="GO:0043770">
    <property type="term" value="F:demethylmenaquinone methyltransferase activity"/>
    <property type="evidence" value="ECO:0007669"/>
    <property type="project" value="UniProtKB-EC"/>
</dbReference>